<dbReference type="OMA" id="KFARHYT"/>
<evidence type="ECO:0000256" key="1">
    <source>
        <dbReference type="SAM" id="MobiDB-lite"/>
    </source>
</evidence>
<proteinExistence type="predicted"/>
<reference evidence="2" key="1">
    <citation type="journal article" date="2013" name="Nature">
        <title>Draft genome of the wheat A-genome progenitor Triticum urartu.</title>
        <authorList>
            <person name="Ling H.Q."/>
            <person name="Zhao S."/>
            <person name="Liu D."/>
            <person name="Wang J."/>
            <person name="Sun H."/>
            <person name="Zhang C."/>
            <person name="Fan H."/>
            <person name="Li D."/>
            <person name="Dong L."/>
            <person name="Tao Y."/>
            <person name="Gao C."/>
            <person name="Wu H."/>
            <person name="Li Y."/>
            <person name="Cui Y."/>
            <person name="Guo X."/>
            <person name="Zheng S."/>
            <person name="Wang B."/>
            <person name="Yu K."/>
            <person name="Liang Q."/>
            <person name="Yang W."/>
            <person name="Lou X."/>
            <person name="Chen J."/>
            <person name="Feng M."/>
            <person name="Jian J."/>
            <person name="Zhang X."/>
            <person name="Luo G."/>
            <person name="Jiang Y."/>
            <person name="Liu J."/>
            <person name="Wang Z."/>
            <person name="Sha Y."/>
            <person name="Zhang B."/>
            <person name="Wu H."/>
            <person name="Tang D."/>
            <person name="Shen Q."/>
            <person name="Xue P."/>
            <person name="Zou S."/>
            <person name="Wang X."/>
            <person name="Liu X."/>
            <person name="Wang F."/>
            <person name="Yang Y."/>
            <person name="An X."/>
            <person name="Dong Z."/>
            <person name="Zhang K."/>
            <person name="Zhang X."/>
            <person name="Luo M.C."/>
            <person name="Dvorak J."/>
            <person name="Tong Y."/>
            <person name="Wang J."/>
            <person name="Yang H."/>
            <person name="Li Z."/>
            <person name="Wang D."/>
            <person name="Zhang A."/>
            <person name="Wang J."/>
        </authorList>
    </citation>
    <scope>NUCLEOTIDE SEQUENCE</scope>
</reference>
<sequence length="85" mass="9432">MAGKPPPVSTLKSIHRRALPPHTPPQTAPPHRRRLPSSPSSPERPYPGFTPRWTTGLMPQHLPSPKFARHYTSSFPTAGQLPPRT</sequence>
<dbReference type="EMBL" id="KD177146">
    <property type="protein sequence ID" value="EMS54856.1"/>
    <property type="molecule type" value="Genomic_DNA"/>
</dbReference>
<organism evidence="2">
    <name type="scientific">Triticum urartu</name>
    <name type="common">Red wild einkorn</name>
    <name type="synonym">Crithodium urartu</name>
    <dbReference type="NCBI Taxonomy" id="4572"/>
    <lineage>
        <taxon>Eukaryota</taxon>
        <taxon>Viridiplantae</taxon>
        <taxon>Streptophyta</taxon>
        <taxon>Embryophyta</taxon>
        <taxon>Tracheophyta</taxon>
        <taxon>Spermatophyta</taxon>
        <taxon>Magnoliopsida</taxon>
        <taxon>Liliopsida</taxon>
        <taxon>Poales</taxon>
        <taxon>Poaceae</taxon>
        <taxon>BOP clade</taxon>
        <taxon>Pooideae</taxon>
        <taxon>Triticodae</taxon>
        <taxon>Triticeae</taxon>
        <taxon>Triticinae</taxon>
        <taxon>Triticum</taxon>
    </lineage>
</organism>
<name>M7Z5M5_TRIUA</name>
<protein>
    <submittedName>
        <fullName evidence="2">Uncharacterized protein</fullName>
    </submittedName>
</protein>
<accession>M7Z5M5</accession>
<evidence type="ECO:0000313" key="2">
    <source>
        <dbReference type="EMBL" id="EMS54856.1"/>
    </source>
</evidence>
<feature type="region of interest" description="Disordered" evidence="1">
    <location>
        <begin position="1"/>
        <end position="85"/>
    </location>
</feature>
<dbReference type="AlphaFoldDB" id="M7Z5M5"/>
<gene>
    <name evidence="2" type="ORF">TRIUR3_34342</name>
</gene>
<feature type="compositionally biased region" description="Low complexity" evidence="1">
    <location>
        <begin position="36"/>
        <end position="47"/>
    </location>
</feature>